<accession>A0A9P6FWQ8</accession>
<comment type="caution">
    <text evidence="2">The sequence shown here is derived from an EMBL/GenBank/DDBJ whole genome shotgun (WGS) entry which is preliminary data.</text>
</comment>
<evidence type="ECO:0000313" key="2">
    <source>
        <dbReference type="EMBL" id="KAF9582899.1"/>
    </source>
</evidence>
<gene>
    <name evidence="2" type="ORF">BGW38_010608</name>
</gene>
<proteinExistence type="predicted"/>
<feature type="region of interest" description="Disordered" evidence="1">
    <location>
        <begin position="1"/>
        <end position="97"/>
    </location>
</feature>
<feature type="compositionally biased region" description="Basic and acidic residues" evidence="1">
    <location>
        <begin position="18"/>
        <end position="31"/>
    </location>
</feature>
<organism evidence="2 3">
    <name type="scientific">Lunasporangiospora selenospora</name>
    <dbReference type="NCBI Taxonomy" id="979761"/>
    <lineage>
        <taxon>Eukaryota</taxon>
        <taxon>Fungi</taxon>
        <taxon>Fungi incertae sedis</taxon>
        <taxon>Mucoromycota</taxon>
        <taxon>Mortierellomycotina</taxon>
        <taxon>Mortierellomycetes</taxon>
        <taxon>Mortierellales</taxon>
        <taxon>Mortierellaceae</taxon>
        <taxon>Lunasporangiospora</taxon>
    </lineage>
</organism>
<dbReference type="OrthoDB" id="2437094at2759"/>
<keyword evidence="3" id="KW-1185">Reference proteome</keyword>
<feature type="compositionally biased region" description="Acidic residues" evidence="1">
    <location>
        <begin position="207"/>
        <end position="223"/>
    </location>
</feature>
<feature type="compositionally biased region" description="Polar residues" evidence="1">
    <location>
        <begin position="86"/>
        <end position="96"/>
    </location>
</feature>
<reference evidence="2" key="1">
    <citation type="journal article" date="2020" name="Fungal Divers.">
        <title>Resolving the Mortierellaceae phylogeny through synthesis of multi-gene phylogenetics and phylogenomics.</title>
        <authorList>
            <person name="Vandepol N."/>
            <person name="Liber J."/>
            <person name="Desiro A."/>
            <person name="Na H."/>
            <person name="Kennedy M."/>
            <person name="Barry K."/>
            <person name="Grigoriev I.V."/>
            <person name="Miller A.N."/>
            <person name="O'Donnell K."/>
            <person name="Stajich J.E."/>
            <person name="Bonito G."/>
        </authorList>
    </citation>
    <scope>NUCLEOTIDE SEQUENCE</scope>
    <source>
        <strain evidence="2">KOD1015</strain>
    </source>
</reference>
<protein>
    <submittedName>
        <fullName evidence="2">Uncharacterized protein</fullName>
    </submittedName>
</protein>
<feature type="compositionally biased region" description="Polar residues" evidence="1">
    <location>
        <begin position="34"/>
        <end position="44"/>
    </location>
</feature>
<dbReference type="AlphaFoldDB" id="A0A9P6FWQ8"/>
<dbReference type="Proteomes" id="UP000780801">
    <property type="component" value="Unassembled WGS sequence"/>
</dbReference>
<sequence>MVFQSTAQGEKLGFVNKDNIDPQHTRFEAVKGADSTTPRNTMSFDTFLRAQAAKSPPAASGTSPGTEASKNTYQDRNRGQEMPIENPSSEPGSQFWRNPGMKTLIDWYTVYENFKRLNAVRPPQGHKPKEVRVEIAAKVNRKENTTWDEGTVKSKVQYMKKRFAEAKTLKEKKTGEGNIGLATVIWGNLAIDDPPPVQAGSKRGQDFDSDTETETEGETSEEV</sequence>
<feature type="compositionally biased region" description="Polar residues" evidence="1">
    <location>
        <begin position="60"/>
        <end position="72"/>
    </location>
</feature>
<evidence type="ECO:0000313" key="3">
    <source>
        <dbReference type="Proteomes" id="UP000780801"/>
    </source>
</evidence>
<feature type="region of interest" description="Disordered" evidence="1">
    <location>
        <begin position="191"/>
        <end position="223"/>
    </location>
</feature>
<dbReference type="EMBL" id="JAABOA010000883">
    <property type="protein sequence ID" value="KAF9582899.1"/>
    <property type="molecule type" value="Genomic_DNA"/>
</dbReference>
<evidence type="ECO:0000256" key="1">
    <source>
        <dbReference type="SAM" id="MobiDB-lite"/>
    </source>
</evidence>
<name>A0A9P6FWQ8_9FUNG</name>